<dbReference type="HOGENOM" id="CLU_010194_19_0_7"/>
<feature type="non-terminal residue" evidence="3">
    <location>
        <position position="278"/>
    </location>
</feature>
<accession>Q1MRA2</accession>
<dbReference type="PRINTS" id="PR00081">
    <property type="entry name" value="GDHRDH"/>
</dbReference>
<reference evidence="3 4" key="1">
    <citation type="submission" date="2005-11" db="EMBL/GenBank/DDBJ databases">
        <title>The complete genome sequence of Lawsonia intracellularis: the causative agent of proliferative enteropathy.</title>
        <authorList>
            <person name="Kaur K."/>
            <person name="Zhang Q."/>
            <person name="Beckler D."/>
            <person name="Munir S."/>
            <person name="Li L."/>
            <person name="Kinsley K."/>
            <person name="Herron L."/>
            <person name="Peterson A."/>
            <person name="May B."/>
            <person name="Singh S."/>
            <person name="Gebhart C."/>
            <person name="Kapur V."/>
        </authorList>
    </citation>
    <scope>NUCLEOTIDE SEQUENCE [LARGE SCALE GENOMIC DNA]</scope>
    <source>
        <strain evidence="3 4">PHE/MN1-00</strain>
    </source>
</reference>
<comment type="similarity">
    <text evidence="1">Belongs to the short-chain dehydrogenases/reductases (SDR) family.</text>
</comment>
<sequence>MNMIKHCLILIIFLVTTLHTHLYAHQANRTILITASTGAIGEAISTLLASEGYNLVIAGRNSNKLITLQKKLQTKHKDISVQTVIIDFSNIESIETAVNQVQQLHGIVLIGPRPSLKKEDIPSKEEWNKAFNETFINPLEVLRHFNPKIADKSSIVIISGNTSKNYFPQFPNTNVIRVAWVAEVKNLIYFFAKRHIRVNLVSPGIILTEHHKKVIQQKAITHNISFKEQLTREVSSIPLKTYGTTEDVAQLVSFLLSNKSKHLNGANITLDGGEATSY</sequence>
<feature type="non-terminal residue" evidence="3">
    <location>
        <position position="1"/>
    </location>
</feature>
<name>Q1MRA2_LAWIP</name>
<evidence type="ECO:0000313" key="3">
    <source>
        <dbReference type="EMBL" id="CAJ54474.1"/>
    </source>
</evidence>
<dbReference type="Proteomes" id="UP000002430">
    <property type="component" value="Chromosome"/>
</dbReference>
<dbReference type="SUPFAM" id="SSF51735">
    <property type="entry name" value="NAD(P)-binding Rossmann-fold domains"/>
    <property type="match status" value="1"/>
</dbReference>
<dbReference type="PANTHER" id="PTHR43477">
    <property type="entry name" value="DIHYDROANTICAPSIN 7-DEHYDROGENASE"/>
    <property type="match status" value="1"/>
</dbReference>
<protein>
    <submittedName>
        <fullName evidence="3">Short chain dehydrogenase, putative</fullName>
    </submittedName>
</protein>
<evidence type="ECO:0000313" key="4">
    <source>
        <dbReference type="Proteomes" id="UP000002430"/>
    </source>
</evidence>
<dbReference type="eggNOG" id="COG1028">
    <property type="taxonomic scope" value="Bacteria"/>
</dbReference>
<dbReference type="RefSeq" id="WP_011526504.1">
    <property type="nucleotide sequence ID" value="NC_008011.1"/>
</dbReference>
<dbReference type="OrthoDB" id="9790785at2"/>
<dbReference type="Pfam" id="PF13561">
    <property type="entry name" value="adh_short_C2"/>
    <property type="match status" value="1"/>
</dbReference>
<dbReference type="InterPro" id="IPR051122">
    <property type="entry name" value="SDR_DHRS6-like"/>
</dbReference>
<evidence type="ECO:0000256" key="2">
    <source>
        <dbReference type="ARBA" id="ARBA00023002"/>
    </source>
</evidence>
<dbReference type="GO" id="GO:0016491">
    <property type="term" value="F:oxidoreductase activity"/>
    <property type="evidence" value="ECO:0007669"/>
    <property type="project" value="UniProtKB-KW"/>
</dbReference>
<keyword evidence="2" id="KW-0560">Oxidoreductase</keyword>
<dbReference type="KEGG" id="lip:LI0419"/>
<evidence type="ECO:0000256" key="1">
    <source>
        <dbReference type="ARBA" id="ARBA00006484"/>
    </source>
</evidence>
<dbReference type="Gene3D" id="3.40.50.720">
    <property type="entry name" value="NAD(P)-binding Rossmann-like Domain"/>
    <property type="match status" value="1"/>
</dbReference>
<organism evidence="3 4">
    <name type="scientific">Lawsonia intracellularis (strain PHE/MN1-00)</name>
    <dbReference type="NCBI Taxonomy" id="363253"/>
    <lineage>
        <taxon>Bacteria</taxon>
        <taxon>Pseudomonadati</taxon>
        <taxon>Thermodesulfobacteriota</taxon>
        <taxon>Desulfovibrionia</taxon>
        <taxon>Desulfovibrionales</taxon>
        <taxon>Desulfovibrionaceae</taxon>
        <taxon>Lawsonia</taxon>
    </lineage>
</organism>
<gene>
    <name evidence="3" type="ordered locus">LI0419</name>
</gene>
<dbReference type="EMBL" id="AM180252">
    <property type="protein sequence ID" value="CAJ54474.1"/>
    <property type="molecule type" value="Genomic_DNA"/>
</dbReference>
<dbReference type="InterPro" id="IPR036291">
    <property type="entry name" value="NAD(P)-bd_dom_sf"/>
</dbReference>
<dbReference type="STRING" id="363253.LI0419"/>
<proteinExistence type="inferred from homology"/>
<dbReference type="InterPro" id="IPR002347">
    <property type="entry name" value="SDR_fam"/>
</dbReference>
<dbReference type="AlphaFoldDB" id="Q1MRA2"/>
<keyword evidence="4" id="KW-1185">Reference proteome</keyword>
<dbReference type="PANTHER" id="PTHR43477:SF1">
    <property type="entry name" value="DIHYDROANTICAPSIN 7-DEHYDROGENASE"/>
    <property type="match status" value="1"/>
</dbReference>